<protein>
    <recommendedName>
        <fullName evidence="4">DUF502 domain-containing protein</fullName>
    </recommendedName>
</protein>
<sequence length="190" mass="20464">MLGGIVFLIPIVVFIAVIDKALEITNKLAAPLAKVLPVDSIGELAVVQLLAMGMLVLICFIAGLAAKTVSAGKLVQWLEANILEKVPAYTLLKAKTESMLRSDNTESMRTVLVQFDDSWQLAFEIERIESGKVVVFLPGSPDPWSGTVCAVAEDRITPLDLTVKSVTNVMKRLGKGSAEVLGDVLRSDEN</sequence>
<name>D8K496_NITWC</name>
<organism evidence="2 3">
    <name type="scientific">Nitrosococcus watsoni (strain C-113)</name>
    <dbReference type="NCBI Taxonomy" id="105559"/>
    <lineage>
        <taxon>Bacteria</taxon>
        <taxon>Pseudomonadati</taxon>
        <taxon>Pseudomonadota</taxon>
        <taxon>Gammaproteobacteria</taxon>
        <taxon>Chromatiales</taxon>
        <taxon>Chromatiaceae</taxon>
        <taxon>Nitrosococcus</taxon>
    </lineage>
</organism>
<reference evidence="2 3" key="1">
    <citation type="submission" date="2010-06" db="EMBL/GenBank/DDBJ databases">
        <title>Complete sequence of chromosome of Nitrosococcus watsoni C-113.</title>
        <authorList>
            <consortium name="US DOE Joint Genome Institute"/>
            <person name="Lucas S."/>
            <person name="Copeland A."/>
            <person name="Lapidus A."/>
            <person name="Cheng J.-F."/>
            <person name="Bruce D."/>
            <person name="Goodwin L."/>
            <person name="Pitluck S."/>
            <person name="Malfatti S.A."/>
            <person name="Chain P.S.G."/>
            <person name="Land M."/>
            <person name="Hauser L."/>
            <person name="Kyrpides N."/>
            <person name="Ivanova N."/>
            <person name="Cambell M.A."/>
            <person name="Heidelberg J.F."/>
            <person name="Klotz M.G."/>
            <person name="Woyke T."/>
        </authorList>
    </citation>
    <scope>NUCLEOTIDE SEQUENCE [LARGE SCALE GENOMIC DNA]</scope>
    <source>
        <strain evidence="2 3">C-113</strain>
    </source>
</reference>
<feature type="transmembrane region" description="Helical" evidence="1">
    <location>
        <begin position="45"/>
        <end position="66"/>
    </location>
</feature>
<dbReference type="Proteomes" id="UP000000393">
    <property type="component" value="Chromosome"/>
</dbReference>
<evidence type="ECO:0008006" key="4">
    <source>
        <dbReference type="Google" id="ProtNLM"/>
    </source>
</evidence>
<keyword evidence="3" id="KW-1185">Reference proteome</keyword>
<keyword evidence="1" id="KW-0472">Membrane</keyword>
<dbReference type="HOGENOM" id="CLU_068050_5_1_6"/>
<proteinExistence type="predicted"/>
<dbReference type="EMBL" id="CP002086">
    <property type="protein sequence ID" value="ADJ27793.1"/>
    <property type="molecule type" value="Genomic_DNA"/>
</dbReference>
<keyword evidence="1" id="KW-0812">Transmembrane</keyword>
<dbReference type="eggNOG" id="COG2928">
    <property type="taxonomic scope" value="Bacteria"/>
</dbReference>
<gene>
    <name evidence="2" type="ordered locus">Nwat_0846</name>
</gene>
<keyword evidence="1" id="KW-1133">Transmembrane helix</keyword>
<accession>D8K496</accession>
<dbReference type="STRING" id="105559.Nwat_0846"/>
<dbReference type="KEGG" id="nwa:Nwat_0846"/>
<dbReference type="InterPro" id="IPR007462">
    <property type="entry name" value="COV1-like"/>
</dbReference>
<dbReference type="Pfam" id="PF04367">
    <property type="entry name" value="DUF502"/>
    <property type="match status" value="1"/>
</dbReference>
<evidence type="ECO:0000256" key="1">
    <source>
        <dbReference type="SAM" id="Phobius"/>
    </source>
</evidence>
<evidence type="ECO:0000313" key="3">
    <source>
        <dbReference type="Proteomes" id="UP000000393"/>
    </source>
</evidence>
<evidence type="ECO:0000313" key="2">
    <source>
        <dbReference type="EMBL" id="ADJ27793.1"/>
    </source>
</evidence>
<dbReference type="AlphaFoldDB" id="D8K496"/>